<dbReference type="AlphaFoldDB" id="A0A2P5SZ39"/>
<feature type="domain" description="Protein SirB1 N-terminal" evidence="3">
    <location>
        <begin position="24"/>
        <end position="173"/>
    </location>
</feature>
<dbReference type="EMBL" id="PDKS01000001">
    <property type="protein sequence ID" value="PPI87608.1"/>
    <property type="molecule type" value="Genomic_DNA"/>
</dbReference>
<dbReference type="PANTHER" id="PTHR31350">
    <property type="entry name" value="SI:DKEY-261L7.2"/>
    <property type="match status" value="1"/>
</dbReference>
<organism evidence="4 5">
    <name type="scientific">Candidatus Pantoea edessiphila</name>
    <dbReference type="NCBI Taxonomy" id="2044610"/>
    <lineage>
        <taxon>Bacteria</taxon>
        <taxon>Pseudomonadati</taxon>
        <taxon>Pseudomonadota</taxon>
        <taxon>Gammaproteobacteria</taxon>
        <taxon>Enterobacterales</taxon>
        <taxon>Erwiniaceae</taxon>
        <taxon>Pantoea</taxon>
    </lineage>
</organism>
<accession>A0A2P5SZ39</accession>
<dbReference type="Proteomes" id="UP000296034">
    <property type="component" value="Unassembled WGS sequence"/>
</dbReference>
<dbReference type="RefSeq" id="WP_136131604.1">
    <property type="nucleotide sequence ID" value="NZ_PDKS01000001.1"/>
</dbReference>
<evidence type="ECO:0000313" key="5">
    <source>
        <dbReference type="Proteomes" id="UP000296034"/>
    </source>
</evidence>
<feature type="transmembrane region" description="Helical" evidence="2">
    <location>
        <begin position="87"/>
        <end position="110"/>
    </location>
</feature>
<name>A0A2P5SZ39_9GAMM</name>
<sequence>MMLCEAVIDAMVDIRSDFPLSFVQNQLLLLVDNAKDHIGTEKNLKIKLKKLFELFYHKWGFGGAKGTYNLSDVLWLDKVLKTRQGTAISLSIILIHIASALKLTLMPIIFPTQLILRVDWGDNCDWLIDPFTGETLNISILESWLKGSIDTCAKLHEDDLDEATTISVIYKMLTALKVALMEEKKMELALNVNKILLLINPNDPYEIRDRGLIYTQLDCEHIAINDLIYFVEHCPEDLISEMIKFQINIIKQKKITLH</sequence>
<protein>
    <recommendedName>
        <fullName evidence="3">Protein SirB1 N-terminal domain-containing protein</fullName>
    </recommendedName>
</protein>
<keyword evidence="2" id="KW-0472">Membrane</keyword>
<evidence type="ECO:0000313" key="4">
    <source>
        <dbReference type="EMBL" id="PPI87608.1"/>
    </source>
</evidence>
<evidence type="ECO:0000256" key="1">
    <source>
        <dbReference type="ARBA" id="ARBA00007100"/>
    </source>
</evidence>
<keyword evidence="2" id="KW-1133">Transmembrane helix</keyword>
<reference evidence="4 5" key="1">
    <citation type="journal article" date="2018" name="Genome Biol. Evol.">
        <title>Cladogenesis and Genomic Streamlining in Extracellular Endosymbionts of Tropical Stink Bugs.</title>
        <authorList>
            <person name="Otero-Bravo A."/>
            <person name="Goffredi S."/>
            <person name="Sabree Z.L."/>
        </authorList>
    </citation>
    <scope>NUCLEOTIDE SEQUENCE [LARGE SCALE GENOMIC DNA]</scope>
    <source>
        <strain evidence="4 5">SoET</strain>
    </source>
</reference>
<keyword evidence="2" id="KW-0812">Transmembrane</keyword>
<evidence type="ECO:0000256" key="2">
    <source>
        <dbReference type="SAM" id="Phobius"/>
    </source>
</evidence>
<gene>
    <name evidence="4" type="ORF">CRV11_00995</name>
</gene>
<dbReference type="InterPro" id="IPR032698">
    <property type="entry name" value="SirB1_N"/>
</dbReference>
<dbReference type="OrthoDB" id="232498at2"/>
<proteinExistence type="inferred from homology"/>
<comment type="similarity">
    <text evidence="1">Belongs to the UPF0162 family.</text>
</comment>
<evidence type="ECO:0000259" key="3">
    <source>
        <dbReference type="Pfam" id="PF13369"/>
    </source>
</evidence>
<dbReference type="Pfam" id="PF13371">
    <property type="entry name" value="TPR_9"/>
    <property type="match status" value="1"/>
</dbReference>
<dbReference type="PANTHER" id="PTHR31350:SF21">
    <property type="entry name" value="F-BOX ONLY PROTEIN 21"/>
    <property type="match status" value="1"/>
</dbReference>
<comment type="caution">
    <text evidence="4">The sequence shown here is derived from an EMBL/GenBank/DDBJ whole genome shotgun (WGS) entry which is preliminary data.</text>
</comment>
<dbReference type="Pfam" id="PF13369">
    <property type="entry name" value="Transglut_core2"/>
    <property type="match status" value="1"/>
</dbReference>